<evidence type="ECO:0000256" key="5">
    <source>
        <dbReference type="ARBA" id="ARBA00022989"/>
    </source>
</evidence>
<keyword evidence="4 7" id="KW-0812">Transmembrane</keyword>
<dbReference type="OrthoDB" id="556585at2"/>
<dbReference type="GO" id="GO:0005886">
    <property type="term" value="C:plasma membrane"/>
    <property type="evidence" value="ECO:0007669"/>
    <property type="project" value="UniProtKB-SubCell"/>
</dbReference>
<dbReference type="PANTHER" id="PTHR43663">
    <property type="entry name" value="CHROMATE TRANSPORT PROTEIN-RELATED"/>
    <property type="match status" value="1"/>
</dbReference>
<evidence type="ECO:0000256" key="6">
    <source>
        <dbReference type="ARBA" id="ARBA00023136"/>
    </source>
</evidence>
<reference evidence="9" key="1">
    <citation type="submission" date="2016-05" db="EMBL/GenBank/DDBJ databases">
        <title>Polynucleobacter sp. QLW-P1FAT50C-4 genome.</title>
        <authorList>
            <person name="Hahn M.W."/>
        </authorList>
    </citation>
    <scope>NUCLEOTIDE SEQUENCE [LARGE SCALE GENOMIC DNA]</scope>
    <source>
        <strain evidence="9">QLW-P1FAT50C-4</strain>
    </source>
</reference>
<evidence type="ECO:0000313" key="8">
    <source>
        <dbReference type="EMBL" id="ANJ00019.1"/>
    </source>
</evidence>
<keyword evidence="6 7" id="KW-0472">Membrane</keyword>
<keyword evidence="3" id="KW-1003">Cell membrane</keyword>
<feature type="transmembrane region" description="Helical" evidence="7">
    <location>
        <begin position="73"/>
        <end position="98"/>
    </location>
</feature>
<comment type="subcellular location">
    <subcellularLocation>
        <location evidence="1">Cell membrane</location>
        <topology evidence="1">Multi-pass membrane protein</topology>
    </subcellularLocation>
</comment>
<dbReference type="Pfam" id="PF02417">
    <property type="entry name" value="Chromate_transp"/>
    <property type="match status" value="1"/>
</dbReference>
<protein>
    <submittedName>
        <fullName evidence="8">Chromate transporter</fullName>
    </submittedName>
</protein>
<dbReference type="RefSeq" id="WP_068949026.1">
    <property type="nucleotide sequence ID" value="NZ_CP015922.1"/>
</dbReference>
<evidence type="ECO:0000256" key="4">
    <source>
        <dbReference type="ARBA" id="ARBA00022692"/>
    </source>
</evidence>
<dbReference type="KEGG" id="pwu:A8O14_07995"/>
<evidence type="ECO:0000256" key="7">
    <source>
        <dbReference type="SAM" id="Phobius"/>
    </source>
</evidence>
<accession>A0A191UG81</accession>
<evidence type="ECO:0000313" key="9">
    <source>
        <dbReference type="Proteomes" id="UP000078463"/>
    </source>
</evidence>
<evidence type="ECO:0000256" key="3">
    <source>
        <dbReference type="ARBA" id="ARBA00022475"/>
    </source>
</evidence>
<proteinExistence type="inferred from homology"/>
<comment type="similarity">
    <text evidence="2">Belongs to the chromate ion transporter (CHR) (TC 2.A.51) family.</text>
</comment>
<dbReference type="AlphaFoldDB" id="A0A191UG81"/>
<gene>
    <name evidence="8" type="ORF">A8O14_07995</name>
</gene>
<dbReference type="InterPro" id="IPR003370">
    <property type="entry name" value="Chromate_transpt"/>
</dbReference>
<dbReference type="InterPro" id="IPR052518">
    <property type="entry name" value="CHR_Transporter"/>
</dbReference>
<dbReference type="PANTHER" id="PTHR43663:SF1">
    <property type="entry name" value="CHROMATE TRANSPORTER"/>
    <property type="match status" value="1"/>
</dbReference>
<evidence type="ECO:0000256" key="2">
    <source>
        <dbReference type="ARBA" id="ARBA00005262"/>
    </source>
</evidence>
<dbReference type="STRING" id="1743168.A8O14_07995"/>
<dbReference type="GO" id="GO:0015109">
    <property type="term" value="F:chromate transmembrane transporter activity"/>
    <property type="evidence" value="ECO:0007669"/>
    <property type="project" value="InterPro"/>
</dbReference>
<feature type="transmembrane region" description="Helical" evidence="7">
    <location>
        <begin position="110"/>
        <end position="131"/>
    </location>
</feature>
<keyword evidence="5 7" id="KW-1133">Transmembrane helix</keyword>
<organism evidence="8 9">
    <name type="scientific">Polynucleobacter wuianus</name>
    <dbReference type="NCBI Taxonomy" id="1743168"/>
    <lineage>
        <taxon>Bacteria</taxon>
        <taxon>Pseudomonadati</taxon>
        <taxon>Pseudomonadota</taxon>
        <taxon>Betaproteobacteria</taxon>
        <taxon>Burkholderiales</taxon>
        <taxon>Burkholderiaceae</taxon>
        <taxon>Polynucleobacter</taxon>
    </lineage>
</organism>
<keyword evidence="9" id="KW-1185">Reference proteome</keyword>
<dbReference type="Proteomes" id="UP000078463">
    <property type="component" value="Chromosome"/>
</dbReference>
<name>A0A191UG81_9BURK</name>
<sequence>MSMLLSLFLKLSAFSLIAFGGVNALLPVLFNLAVTQEHWIDVQTFSDYFAIAQAAPGPNFMTVTLLGWHVDGVIGALVATFAIAWPSSILIFYLQRLIMGIEDPLKKKSIQYAAAALAIGLVLSSAWQISLQINHSVAAYILTIATIAITFFTRWHPLYLIVIGAALGLLGII</sequence>
<dbReference type="EMBL" id="CP015922">
    <property type="protein sequence ID" value="ANJ00019.1"/>
    <property type="molecule type" value="Genomic_DNA"/>
</dbReference>
<feature type="transmembrane region" description="Helical" evidence="7">
    <location>
        <begin position="137"/>
        <end position="170"/>
    </location>
</feature>
<evidence type="ECO:0000256" key="1">
    <source>
        <dbReference type="ARBA" id="ARBA00004651"/>
    </source>
</evidence>